<accession>A0A5N5HE41</accession>
<gene>
    <name evidence="2" type="ORF">D8674_017568</name>
</gene>
<feature type="region of interest" description="Disordered" evidence="1">
    <location>
        <begin position="1"/>
        <end position="20"/>
    </location>
</feature>
<dbReference type="Proteomes" id="UP000327157">
    <property type="component" value="Chromosome 16"/>
</dbReference>
<proteinExistence type="predicted"/>
<evidence type="ECO:0000313" key="3">
    <source>
        <dbReference type="Proteomes" id="UP000327157"/>
    </source>
</evidence>
<feature type="region of interest" description="Disordered" evidence="1">
    <location>
        <begin position="47"/>
        <end position="86"/>
    </location>
</feature>
<protein>
    <submittedName>
        <fullName evidence="2">Uncharacterized protein</fullName>
    </submittedName>
</protein>
<evidence type="ECO:0000313" key="2">
    <source>
        <dbReference type="EMBL" id="KAB2625908.1"/>
    </source>
</evidence>
<feature type="compositionally biased region" description="Basic and acidic residues" evidence="1">
    <location>
        <begin position="53"/>
        <end position="70"/>
    </location>
</feature>
<keyword evidence="3" id="KW-1185">Reference proteome</keyword>
<name>A0A5N5HE41_9ROSA</name>
<sequence>MTPRSRRNATSSNNENLDRYAMPDIIAAIHALGEAPKEIAASVKELKNSIPKSSEKASDKDCTPREKTSQEELPAATGKSSEETLSFVTQEDVIAMLKEKLHRSSED</sequence>
<reference evidence="2 3" key="1">
    <citation type="submission" date="2019-09" db="EMBL/GenBank/DDBJ databases">
        <authorList>
            <person name="Ou C."/>
        </authorList>
    </citation>
    <scope>NUCLEOTIDE SEQUENCE [LARGE SCALE GENOMIC DNA]</scope>
    <source>
        <strain evidence="2">S2</strain>
        <tissue evidence="2">Leaf</tissue>
    </source>
</reference>
<organism evidence="2 3">
    <name type="scientific">Pyrus ussuriensis x Pyrus communis</name>
    <dbReference type="NCBI Taxonomy" id="2448454"/>
    <lineage>
        <taxon>Eukaryota</taxon>
        <taxon>Viridiplantae</taxon>
        <taxon>Streptophyta</taxon>
        <taxon>Embryophyta</taxon>
        <taxon>Tracheophyta</taxon>
        <taxon>Spermatophyta</taxon>
        <taxon>Magnoliopsida</taxon>
        <taxon>eudicotyledons</taxon>
        <taxon>Gunneridae</taxon>
        <taxon>Pentapetalae</taxon>
        <taxon>rosids</taxon>
        <taxon>fabids</taxon>
        <taxon>Rosales</taxon>
        <taxon>Rosaceae</taxon>
        <taxon>Amygdaloideae</taxon>
        <taxon>Maleae</taxon>
        <taxon>Pyrus</taxon>
    </lineage>
</organism>
<dbReference type="AlphaFoldDB" id="A0A5N5HE41"/>
<evidence type="ECO:0000256" key="1">
    <source>
        <dbReference type="SAM" id="MobiDB-lite"/>
    </source>
</evidence>
<comment type="caution">
    <text evidence="2">The sequence shown here is derived from an EMBL/GenBank/DDBJ whole genome shotgun (WGS) entry which is preliminary data.</text>
</comment>
<reference evidence="3" key="2">
    <citation type="submission" date="2019-10" db="EMBL/GenBank/DDBJ databases">
        <title>A de novo genome assembly of a pear dwarfing rootstock.</title>
        <authorList>
            <person name="Wang F."/>
            <person name="Wang J."/>
            <person name="Li S."/>
            <person name="Zhang Y."/>
            <person name="Fang M."/>
            <person name="Ma L."/>
            <person name="Zhao Y."/>
            <person name="Jiang S."/>
        </authorList>
    </citation>
    <scope>NUCLEOTIDE SEQUENCE [LARGE SCALE GENOMIC DNA]</scope>
</reference>
<dbReference type="EMBL" id="SMOL01000160">
    <property type="protein sequence ID" value="KAB2625908.1"/>
    <property type="molecule type" value="Genomic_DNA"/>
</dbReference>
<reference evidence="2 3" key="3">
    <citation type="submission" date="2019-11" db="EMBL/GenBank/DDBJ databases">
        <title>A de novo genome assembly of a pear dwarfing rootstock.</title>
        <authorList>
            <person name="Wang F."/>
            <person name="Wang J."/>
            <person name="Li S."/>
            <person name="Zhang Y."/>
            <person name="Fang M."/>
            <person name="Ma L."/>
            <person name="Zhao Y."/>
            <person name="Jiang S."/>
        </authorList>
    </citation>
    <scope>NUCLEOTIDE SEQUENCE [LARGE SCALE GENOMIC DNA]</scope>
    <source>
        <strain evidence="2">S2</strain>
        <tissue evidence="2">Leaf</tissue>
    </source>
</reference>